<evidence type="ECO:0000313" key="3">
    <source>
        <dbReference type="Proteomes" id="UP000038009"/>
    </source>
</evidence>
<evidence type="ECO:0000256" key="1">
    <source>
        <dbReference type="SAM" id="MobiDB-lite"/>
    </source>
</evidence>
<dbReference type="OMA" id="YWAEHAP"/>
<comment type="caution">
    <text evidence="2">The sequence shown here is derived from an EMBL/GenBank/DDBJ whole genome shotgun (WGS) entry which is preliminary data.</text>
</comment>
<name>A0A0N1PC43_LEPSE</name>
<feature type="compositionally biased region" description="Polar residues" evidence="1">
    <location>
        <begin position="279"/>
        <end position="296"/>
    </location>
</feature>
<protein>
    <submittedName>
        <fullName evidence="2">Uncharacterized protein</fullName>
    </submittedName>
</protein>
<feature type="region of interest" description="Disordered" evidence="1">
    <location>
        <begin position="606"/>
        <end position="667"/>
    </location>
</feature>
<dbReference type="VEuPathDB" id="TriTrypDB:Lsey_0088_0030"/>
<evidence type="ECO:0000313" key="2">
    <source>
        <dbReference type="EMBL" id="KPI87435.1"/>
    </source>
</evidence>
<keyword evidence="3" id="KW-1185">Reference proteome</keyword>
<feature type="region of interest" description="Disordered" evidence="1">
    <location>
        <begin position="93"/>
        <end position="113"/>
    </location>
</feature>
<organism evidence="2 3">
    <name type="scientific">Leptomonas seymouri</name>
    <dbReference type="NCBI Taxonomy" id="5684"/>
    <lineage>
        <taxon>Eukaryota</taxon>
        <taxon>Discoba</taxon>
        <taxon>Euglenozoa</taxon>
        <taxon>Kinetoplastea</taxon>
        <taxon>Metakinetoplastina</taxon>
        <taxon>Trypanosomatida</taxon>
        <taxon>Trypanosomatidae</taxon>
        <taxon>Leishmaniinae</taxon>
        <taxon>Leptomonas</taxon>
    </lineage>
</organism>
<feature type="compositionally biased region" description="Basic and acidic residues" evidence="1">
    <location>
        <begin position="645"/>
        <end position="662"/>
    </location>
</feature>
<proteinExistence type="predicted"/>
<dbReference type="EMBL" id="LJSK01000088">
    <property type="protein sequence ID" value="KPI87435.1"/>
    <property type="molecule type" value="Genomic_DNA"/>
</dbReference>
<gene>
    <name evidence="2" type="ORF">ABL78_3466</name>
</gene>
<feature type="region of interest" description="Disordered" evidence="1">
    <location>
        <begin position="266"/>
        <end position="296"/>
    </location>
</feature>
<dbReference type="OrthoDB" id="268003at2759"/>
<dbReference type="AlphaFoldDB" id="A0A0N1PC43"/>
<sequence length="965" mass="104856">MHRVVTEQRGLRDAPSEVFLRVSSAPRATRWQTIGGATVHADPAPTQQRSELPATKVVPSFYTATSLYRSHLPTGSCTDRSAEFIGDRLSTPTRLTSLSPTRRRVSSTPSWPPRAVPSPKLYEILAETSLVQASKRYPTPPWWQEAAEVVGEEEEETQVMRRNVGRPAAHMEAAAHHQKYGDASAHVGCDYRSCRDVKLPIHNERKDEVRVPSTPTRSRTCSVAAHRLSRTASPSPTHPATEGESPVRFAEVVTCGPLPCMPRLSSGAMHNTNDREQRLSPSAETSGINRKQQPSHTDSVFQLYGNASTGTTAPSTITTATARLAHTSTQRLRINKESAAHPSGFSVPRRGPGEAAPRTLYNGLAALPATAADHHAVGRAKTSGQASAIYGAGNHPSTYNVQEYRHGVAVVTGVDPARLREGILNQRYMRVHSGWVEAVGERDSVAGTRLHHTTTRLRLGLRGGGAPRGLELHDPISGQSRKPNEVSTAYLAKAVREGEHANARVQGRDVGVRSALIGGPVADGDGDRLSLTRCDQWEGQRSLTLKRRVRANARPLALHATHDATGVPLSTEDRRLYWAEHAPLHHAAVRGLNALLQGVGEAEPDCESASISTRGESEFFDGSSTRGRDMLQPHEAANFPAYPSHNDRHPPKPARDPQHHSDANSMGSAAIPHHAQRLGNTHARPSMSDAAREAGVAAHLRSRSLQTDVDPARAQLQDALRQRLGPGRPLTTSLILPAAYRRSVSPARTAREELFDAADATEHENGVFHDCAIRRDWAEGCLSASGDAAGDGTMGLVDSHMLHGTSGSSLVEKTTSSDTRSNYDGYFEITPSHSDGGHHPLKNTVTVRPAAAARRSFSRSTRHRVAADELPSHGVRVPVKGVPLAPLQEHAAFIFPPMMTPLLQEVDECLRFHRLPVMRDIWQWKVADQTALLRSAGFSAAECQTITWELERMIRATSTMCTVAV</sequence>
<accession>A0A0N1PC43</accession>
<reference evidence="2 3" key="1">
    <citation type="journal article" date="2015" name="PLoS Pathog.">
        <title>Leptomonas seymouri: Adaptations to the Dixenous Life Cycle Analyzed by Genome Sequencing, Transcriptome Profiling and Co-infection with Leishmania donovani.</title>
        <authorList>
            <person name="Kraeva N."/>
            <person name="Butenko A."/>
            <person name="Hlavacova J."/>
            <person name="Kostygov A."/>
            <person name="Myskova J."/>
            <person name="Grybchuk D."/>
            <person name="Lestinova T."/>
            <person name="Votypka J."/>
            <person name="Volf P."/>
            <person name="Opperdoes F."/>
            <person name="Flegontov P."/>
            <person name="Lukes J."/>
            <person name="Yurchenko V."/>
        </authorList>
    </citation>
    <scope>NUCLEOTIDE SEQUENCE [LARGE SCALE GENOMIC DNA]</scope>
    <source>
        <strain evidence="2 3">ATCC 30220</strain>
    </source>
</reference>
<dbReference type="Proteomes" id="UP000038009">
    <property type="component" value="Unassembled WGS sequence"/>
</dbReference>
<feature type="region of interest" description="Disordered" evidence="1">
    <location>
        <begin position="207"/>
        <end position="246"/>
    </location>
</feature>